<keyword evidence="2" id="KW-0677">Repeat</keyword>
<dbReference type="AlphaFoldDB" id="A0A0F9I8S9"/>
<proteinExistence type="predicted"/>
<feature type="non-terminal residue" evidence="5">
    <location>
        <position position="1"/>
    </location>
</feature>
<name>A0A0F9I8S9_9ZZZZ</name>
<evidence type="ECO:0000256" key="3">
    <source>
        <dbReference type="ARBA" id="ARBA00023157"/>
    </source>
</evidence>
<keyword evidence="4" id="KW-1133">Transmembrane helix</keyword>
<keyword evidence="1" id="KW-0732">Signal</keyword>
<reference evidence="5" key="1">
    <citation type="journal article" date="2015" name="Nature">
        <title>Complex archaea that bridge the gap between prokaryotes and eukaryotes.</title>
        <authorList>
            <person name="Spang A."/>
            <person name="Saw J.H."/>
            <person name="Jorgensen S.L."/>
            <person name="Zaremba-Niedzwiedzka K."/>
            <person name="Martijn J."/>
            <person name="Lind A.E."/>
            <person name="van Eijk R."/>
            <person name="Schleper C."/>
            <person name="Guy L."/>
            <person name="Ettema T.J."/>
        </authorList>
    </citation>
    <scope>NUCLEOTIDE SEQUENCE</scope>
</reference>
<dbReference type="Pfam" id="PF13948">
    <property type="entry name" value="DUF4215"/>
    <property type="match status" value="1"/>
</dbReference>
<dbReference type="EMBL" id="LAZR01021875">
    <property type="protein sequence ID" value="KKL83812.1"/>
    <property type="molecule type" value="Genomic_DNA"/>
</dbReference>
<organism evidence="5">
    <name type="scientific">marine sediment metagenome</name>
    <dbReference type="NCBI Taxonomy" id="412755"/>
    <lineage>
        <taxon>unclassified sequences</taxon>
        <taxon>metagenomes</taxon>
        <taxon>ecological metagenomes</taxon>
    </lineage>
</organism>
<dbReference type="InterPro" id="IPR026453">
    <property type="entry name" value="PGF_pre_PGF"/>
</dbReference>
<evidence type="ECO:0000256" key="1">
    <source>
        <dbReference type="ARBA" id="ARBA00022729"/>
    </source>
</evidence>
<dbReference type="NCBIfam" id="TIGR02232">
    <property type="entry name" value="myxo_disulf_rpt"/>
    <property type="match status" value="1"/>
</dbReference>
<keyword evidence="3" id="KW-1015">Disulfide bond</keyword>
<keyword evidence="4" id="KW-0812">Transmembrane</keyword>
<dbReference type="InterPro" id="IPR036903">
    <property type="entry name" value="Nup98_auto-Pept-S59_dom_sf"/>
</dbReference>
<dbReference type="InterPro" id="IPR011936">
    <property type="entry name" value="Myxo_disulph_rpt"/>
</dbReference>
<evidence type="ECO:0000256" key="4">
    <source>
        <dbReference type="SAM" id="Phobius"/>
    </source>
</evidence>
<sequence length="701" mass="76384">ASTSESSTSGSTSDTSQAGTFTYTCTVTDTSGNSASATDTYTVSPAPQCVLTNAYWNTDSTIEGQTVNLIVEGTNCDGELIDFEVLEDDVFPNPDDPANITPSSMLVISGKAVSLWTAEWQCDGDIAGICTFGEPEYYFNAILSSDNSVSIQSNPPLLSVSESPATCGNNLTQAGEQCDDGNLDQTDRCNNACQLTVCGDKIVQNPNGQSVKEMCDDGNSIDTDACKNDCTLPPKPSPTLNITIIKPEQGITYKNRVVPLRFFATGDSCRYELDGINTFSLCKVDTVLDITPSTRFVSEAHSLSVFTSDSTGEINENVSFSVLSTRRIKVRNEKFHGKGTSTDLTSQTDSELEILSSLTFDNEQGTIEYLESVNLSAGVTETTNVSDIDSNVNISLNKVFVDSVNYLSLNKSVKITLKNLKFTNPQILADGVPCEGISCWEVSYTDGTLTFNASHFTTYSVRETLTPACSDGVQNQDETGVDCGGSVCGACSGDVGGGGSGGGTTRLSLPVNNYSLPQIVPVAATIIKDFDAEIGIKQIQIEVDSEAQDVKITVTRYDGKPAAVSIAKEGKVYQYLQIEATNLADKLSKITIQFRVEKSWITDNDLQKENVEVHRFEESSEDWNKLLINYTEEDNDYHYYDAELDSLSYFVILVPDEEEKRNLIWLWVLMALGVLVLIIALIAIGRHIREKKQQNYLTIYF</sequence>
<evidence type="ECO:0000313" key="5">
    <source>
        <dbReference type="EMBL" id="KKL83812.1"/>
    </source>
</evidence>
<dbReference type="NCBIfam" id="TIGR04213">
    <property type="entry name" value="PGF_pre_PGF"/>
    <property type="match status" value="1"/>
</dbReference>
<comment type="caution">
    <text evidence="5">The sequence shown here is derived from an EMBL/GenBank/DDBJ whole genome shotgun (WGS) entry which is preliminary data.</text>
</comment>
<accession>A0A0F9I8S9</accession>
<protein>
    <submittedName>
        <fullName evidence="5">Uncharacterized protein</fullName>
    </submittedName>
</protein>
<evidence type="ECO:0000256" key="2">
    <source>
        <dbReference type="ARBA" id="ARBA00022737"/>
    </source>
</evidence>
<keyword evidence="4" id="KW-0472">Membrane</keyword>
<dbReference type="SUPFAM" id="SSF82215">
    <property type="entry name" value="C-terminal autoproteolytic domain of nucleoporin nup98"/>
    <property type="match status" value="1"/>
</dbReference>
<gene>
    <name evidence="5" type="ORF">LCGC14_1970980</name>
</gene>
<feature type="transmembrane region" description="Helical" evidence="4">
    <location>
        <begin position="664"/>
        <end position="684"/>
    </location>
</feature>